<dbReference type="EMBL" id="CM056813">
    <property type="protein sequence ID" value="KAJ8640625.1"/>
    <property type="molecule type" value="Genomic_DNA"/>
</dbReference>
<proteinExistence type="predicted"/>
<organism evidence="1 2">
    <name type="scientific">Persea americana</name>
    <name type="common">Avocado</name>
    <dbReference type="NCBI Taxonomy" id="3435"/>
    <lineage>
        <taxon>Eukaryota</taxon>
        <taxon>Viridiplantae</taxon>
        <taxon>Streptophyta</taxon>
        <taxon>Embryophyta</taxon>
        <taxon>Tracheophyta</taxon>
        <taxon>Spermatophyta</taxon>
        <taxon>Magnoliopsida</taxon>
        <taxon>Magnoliidae</taxon>
        <taxon>Laurales</taxon>
        <taxon>Lauraceae</taxon>
        <taxon>Persea</taxon>
    </lineage>
</organism>
<keyword evidence="2" id="KW-1185">Reference proteome</keyword>
<evidence type="ECO:0000313" key="1">
    <source>
        <dbReference type="EMBL" id="KAJ8640625.1"/>
    </source>
</evidence>
<evidence type="ECO:0000313" key="2">
    <source>
        <dbReference type="Proteomes" id="UP001234297"/>
    </source>
</evidence>
<name>A0ACC2M4Q3_PERAE</name>
<sequence length="125" mass="14415">MDWSPNHNNKQTCCALGACNFCSSSHKGFRYLRSLTRRNEGSEFEPLDLPTSRSGSQPMWLVLWRKLQKGRRRIFDSSASTHIPYDPYSYSQNFDHGSAWIEPENLPRSFSARYAGSSSIFRRMG</sequence>
<reference evidence="1 2" key="1">
    <citation type="journal article" date="2022" name="Hortic Res">
        <title>A haplotype resolved chromosomal level avocado genome allows analysis of novel avocado genes.</title>
        <authorList>
            <person name="Nath O."/>
            <person name="Fletcher S.J."/>
            <person name="Hayward A."/>
            <person name="Shaw L.M."/>
            <person name="Masouleh A.K."/>
            <person name="Furtado A."/>
            <person name="Henry R.J."/>
            <person name="Mitter N."/>
        </authorList>
    </citation>
    <scope>NUCLEOTIDE SEQUENCE [LARGE SCALE GENOMIC DNA]</scope>
    <source>
        <strain evidence="2">cv. Hass</strain>
    </source>
</reference>
<comment type="caution">
    <text evidence="1">The sequence shown here is derived from an EMBL/GenBank/DDBJ whole genome shotgun (WGS) entry which is preliminary data.</text>
</comment>
<accession>A0ACC2M4Q3</accession>
<dbReference type="Proteomes" id="UP001234297">
    <property type="component" value="Chromosome 5"/>
</dbReference>
<gene>
    <name evidence="1" type="ORF">MRB53_017319</name>
</gene>
<protein>
    <submittedName>
        <fullName evidence="1">Uncharacterized protein</fullName>
    </submittedName>
</protein>